<evidence type="ECO:0000313" key="4">
    <source>
        <dbReference type="Proteomes" id="UP000238220"/>
    </source>
</evidence>
<evidence type="ECO:0000256" key="1">
    <source>
        <dbReference type="SAM" id="SignalP"/>
    </source>
</evidence>
<accession>A0A2S5TJZ5</accession>
<feature type="signal peptide" evidence="1">
    <location>
        <begin position="1"/>
        <end position="22"/>
    </location>
</feature>
<feature type="chain" id="PRO_5015579031" description="DUF4266 domain-containing protein" evidence="1">
    <location>
        <begin position="23"/>
        <end position="76"/>
    </location>
</feature>
<evidence type="ECO:0000259" key="2">
    <source>
        <dbReference type="Pfam" id="PF14086"/>
    </source>
</evidence>
<protein>
    <recommendedName>
        <fullName evidence="2">DUF4266 domain-containing protein</fullName>
    </recommendedName>
</protein>
<dbReference type="PROSITE" id="PS51257">
    <property type="entry name" value="PROKAR_LIPOPROTEIN"/>
    <property type="match status" value="1"/>
</dbReference>
<organism evidence="3 4">
    <name type="scientific">Solimonas fluminis</name>
    <dbReference type="NCBI Taxonomy" id="2086571"/>
    <lineage>
        <taxon>Bacteria</taxon>
        <taxon>Pseudomonadati</taxon>
        <taxon>Pseudomonadota</taxon>
        <taxon>Gammaproteobacteria</taxon>
        <taxon>Nevskiales</taxon>
        <taxon>Nevskiaceae</taxon>
        <taxon>Solimonas</taxon>
    </lineage>
</organism>
<name>A0A2S5TJZ5_9GAMM</name>
<dbReference type="OrthoDB" id="5574393at2"/>
<dbReference type="InterPro" id="IPR025362">
    <property type="entry name" value="DUF4266"/>
</dbReference>
<comment type="caution">
    <text evidence="3">The sequence shown here is derived from an EMBL/GenBank/DDBJ whole genome shotgun (WGS) entry which is preliminary data.</text>
</comment>
<dbReference type="Pfam" id="PF14086">
    <property type="entry name" value="DUF4266"/>
    <property type="match status" value="1"/>
</dbReference>
<feature type="domain" description="DUF4266" evidence="2">
    <location>
        <begin position="27"/>
        <end position="76"/>
    </location>
</feature>
<dbReference type="AlphaFoldDB" id="A0A2S5TJZ5"/>
<keyword evidence="4" id="KW-1185">Reference proteome</keyword>
<sequence>MRLNLFCGALLAVSLLSGCATTARQDVQPWQRGTLAKSEMAWEPDPLMAEYRRQVQYSKEAASGGATIGGGGCGCN</sequence>
<evidence type="ECO:0000313" key="3">
    <source>
        <dbReference type="EMBL" id="PPE75118.1"/>
    </source>
</evidence>
<gene>
    <name evidence="3" type="ORF">C3942_05430</name>
</gene>
<dbReference type="Proteomes" id="UP000238220">
    <property type="component" value="Unassembled WGS sequence"/>
</dbReference>
<dbReference type="RefSeq" id="WP_104229344.1">
    <property type="nucleotide sequence ID" value="NZ_PSNW01000002.1"/>
</dbReference>
<proteinExistence type="predicted"/>
<dbReference type="EMBL" id="PSNW01000002">
    <property type="protein sequence ID" value="PPE75118.1"/>
    <property type="molecule type" value="Genomic_DNA"/>
</dbReference>
<keyword evidence="1" id="KW-0732">Signal</keyword>
<reference evidence="3 4" key="1">
    <citation type="submission" date="2018-02" db="EMBL/GenBank/DDBJ databases">
        <title>Genome sequencing of Solimonas sp. HR-BB.</title>
        <authorList>
            <person name="Lee Y."/>
            <person name="Jeon C.O."/>
        </authorList>
    </citation>
    <scope>NUCLEOTIDE SEQUENCE [LARGE SCALE GENOMIC DNA]</scope>
    <source>
        <strain evidence="3 4">HR-BB</strain>
    </source>
</reference>